<dbReference type="SUPFAM" id="SSF57196">
    <property type="entry name" value="EGF/Laminin"/>
    <property type="match status" value="1"/>
</dbReference>
<keyword evidence="1" id="KW-1133">Transmembrane helix</keyword>
<evidence type="ECO:0000313" key="2">
    <source>
        <dbReference type="EMBL" id="RWS20150.1"/>
    </source>
</evidence>
<dbReference type="STRING" id="299467.A0A443RY10"/>
<feature type="transmembrane region" description="Helical" evidence="1">
    <location>
        <begin position="116"/>
        <end position="137"/>
    </location>
</feature>
<comment type="caution">
    <text evidence="2">The sequence shown here is derived from an EMBL/GenBank/DDBJ whole genome shotgun (WGS) entry which is preliminary data.</text>
</comment>
<reference evidence="2 3" key="1">
    <citation type="journal article" date="2018" name="Gigascience">
        <title>Genomes of trombidid mites reveal novel predicted allergens and laterally-transferred genes associated with secondary metabolism.</title>
        <authorList>
            <person name="Dong X."/>
            <person name="Chaisiri K."/>
            <person name="Xia D."/>
            <person name="Armstrong S.D."/>
            <person name="Fang Y."/>
            <person name="Donnelly M.J."/>
            <person name="Kadowaki T."/>
            <person name="McGarry J.W."/>
            <person name="Darby A.C."/>
            <person name="Makepeace B.L."/>
        </authorList>
    </citation>
    <scope>NUCLEOTIDE SEQUENCE [LARGE SCALE GENOMIC DNA]</scope>
    <source>
        <strain evidence="2">UoL-UT</strain>
    </source>
</reference>
<keyword evidence="1" id="KW-0472">Membrane</keyword>
<proteinExistence type="predicted"/>
<dbReference type="AlphaFoldDB" id="A0A443RY10"/>
<dbReference type="VEuPathDB" id="VectorBase:LDEU011890"/>
<organism evidence="2 3">
    <name type="scientific">Leptotrombidium deliense</name>
    <dbReference type="NCBI Taxonomy" id="299467"/>
    <lineage>
        <taxon>Eukaryota</taxon>
        <taxon>Metazoa</taxon>
        <taxon>Ecdysozoa</taxon>
        <taxon>Arthropoda</taxon>
        <taxon>Chelicerata</taxon>
        <taxon>Arachnida</taxon>
        <taxon>Acari</taxon>
        <taxon>Acariformes</taxon>
        <taxon>Trombidiformes</taxon>
        <taxon>Prostigmata</taxon>
        <taxon>Anystina</taxon>
        <taxon>Parasitengona</taxon>
        <taxon>Trombiculoidea</taxon>
        <taxon>Trombiculidae</taxon>
        <taxon>Leptotrombidium</taxon>
    </lineage>
</organism>
<dbReference type="Proteomes" id="UP000288716">
    <property type="component" value="Unassembled WGS sequence"/>
</dbReference>
<keyword evidence="2" id="KW-0449">Lipoprotein</keyword>
<protein>
    <submittedName>
        <fullName evidence="2">Low-density lipoprotein receptor-related protein 2-like protein</fullName>
    </submittedName>
</protein>
<dbReference type="InterPro" id="IPR011042">
    <property type="entry name" value="6-blade_b-propeller_TolB-like"/>
</dbReference>
<sequence length="165" mass="18753">MDFKIVHKTKQPLTHNRCEIHRCSHLCVPKNKNCYSCICPLSFSIAEDGTTCIKNKTQTQTIERFSDLHQIFIVTSELGNQICTADGKNENSDSGTIIFQSSLTENIGNKKQEYHLMINILCIVTGIALSVTAFFAYRHIAKRRDSMRVFENNSYAFNVAENIDI</sequence>
<name>A0A443RY10_9ACAR</name>
<keyword evidence="1" id="KW-0812">Transmembrane</keyword>
<accession>A0A443RY10</accession>
<dbReference type="Gene3D" id="2.120.10.30">
    <property type="entry name" value="TolB, C-terminal domain"/>
    <property type="match status" value="1"/>
</dbReference>
<evidence type="ECO:0000313" key="3">
    <source>
        <dbReference type="Proteomes" id="UP000288716"/>
    </source>
</evidence>
<keyword evidence="3" id="KW-1185">Reference proteome</keyword>
<evidence type="ECO:0000256" key="1">
    <source>
        <dbReference type="SAM" id="Phobius"/>
    </source>
</evidence>
<dbReference type="EMBL" id="NCKV01019668">
    <property type="protein sequence ID" value="RWS20150.1"/>
    <property type="molecule type" value="Genomic_DNA"/>
</dbReference>
<gene>
    <name evidence="2" type="ORF">B4U80_14947</name>
</gene>
<keyword evidence="2" id="KW-0675">Receptor</keyword>